<name>A0ABQ5JQY0_9EUKA</name>
<comment type="caution">
    <text evidence="1">The sequence shown here is derived from an EMBL/GenBank/DDBJ whole genome shotgun (WGS) entry which is preliminary data.</text>
</comment>
<accession>A0ABQ5JQY0</accession>
<gene>
    <name evidence="1" type="ORF">ADUPG1_003994</name>
</gene>
<dbReference type="EMBL" id="BQXS01005676">
    <property type="protein sequence ID" value="GKT13787.1"/>
    <property type="molecule type" value="Genomic_DNA"/>
</dbReference>
<evidence type="ECO:0000313" key="2">
    <source>
        <dbReference type="Proteomes" id="UP001057375"/>
    </source>
</evidence>
<feature type="non-terminal residue" evidence="1">
    <location>
        <position position="144"/>
    </location>
</feature>
<evidence type="ECO:0000313" key="1">
    <source>
        <dbReference type="EMBL" id="GKT13787.1"/>
    </source>
</evidence>
<organism evidence="1 2">
    <name type="scientific">Aduncisulcus paluster</name>
    <dbReference type="NCBI Taxonomy" id="2918883"/>
    <lineage>
        <taxon>Eukaryota</taxon>
        <taxon>Metamonada</taxon>
        <taxon>Carpediemonas-like organisms</taxon>
        <taxon>Aduncisulcus</taxon>
    </lineage>
</organism>
<dbReference type="Proteomes" id="UP001057375">
    <property type="component" value="Unassembled WGS sequence"/>
</dbReference>
<sequence length="144" mass="15495">SKALALYEEAISFSAKAGFNNFAALACELAGRFHLSIGGSRSAITILAEACHYYDQWGAPAKVQRLLNEYPQLHKATEAGFSHGDTTGDNGPHSLDISAVLKASQAISGEIVLNRLLDKLMRIVIENAGAQKATLLLNNKNRLE</sequence>
<keyword evidence="2" id="KW-1185">Reference proteome</keyword>
<protein>
    <submittedName>
        <fullName evidence="1">PAS sensor protein</fullName>
    </submittedName>
</protein>
<reference evidence="1" key="1">
    <citation type="submission" date="2022-03" db="EMBL/GenBank/DDBJ databases">
        <title>Draft genome sequence of Aduncisulcus paluster, a free-living microaerophilic Fornicata.</title>
        <authorList>
            <person name="Yuyama I."/>
            <person name="Kume K."/>
            <person name="Tamura T."/>
            <person name="Inagaki Y."/>
            <person name="Hashimoto T."/>
        </authorList>
    </citation>
    <scope>NUCLEOTIDE SEQUENCE</scope>
    <source>
        <strain evidence="1">NY0171</strain>
    </source>
</reference>
<feature type="non-terminal residue" evidence="1">
    <location>
        <position position="1"/>
    </location>
</feature>
<dbReference type="Gene3D" id="3.30.450.40">
    <property type="match status" value="1"/>
</dbReference>
<dbReference type="InterPro" id="IPR029016">
    <property type="entry name" value="GAF-like_dom_sf"/>
</dbReference>
<proteinExistence type="predicted"/>